<dbReference type="InterPro" id="IPR025419">
    <property type="entry name" value="DUF4142"/>
</dbReference>
<dbReference type="Proteomes" id="UP000188604">
    <property type="component" value="Chromosome"/>
</dbReference>
<dbReference type="PANTHER" id="PTHR38593:SF1">
    <property type="entry name" value="BLR2558 PROTEIN"/>
    <property type="match status" value="1"/>
</dbReference>
<evidence type="ECO:0000313" key="1">
    <source>
        <dbReference type="EMBL" id="AQS88304.1"/>
    </source>
</evidence>
<organism evidence="1 2">
    <name type="scientific">Neoasaia chiangmaiensis</name>
    <dbReference type="NCBI Taxonomy" id="320497"/>
    <lineage>
        <taxon>Bacteria</taxon>
        <taxon>Pseudomonadati</taxon>
        <taxon>Pseudomonadota</taxon>
        <taxon>Alphaproteobacteria</taxon>
        <taxon>Acetobacterales</taxon>
        <taxon>Acetobacteraceae</taxon>
        <taxon>Neoasaia</taxon>
    </lineage>
</organism>
<dbReference type="Gene3D" id="1.20.1260.10">
    <property type="match status" value="1"/>
</dbReference>
<dbReference type="RefSeq" id="WP_077807325.1">
    <property type="nucleotide sequence ID" value="NZ_BJXS01000003.1"/>
</dbReference>
<sequence length="176" mass="19029">MKKLLPIAAILALSTSYGHAQSMAEKSGVNSAMGVAPATADFVKEVAVSDMFEIQSSKLALAQHDRAAHSFATQMVADHQKTSSQLKSLVHSANINADVPTALDSSHQDMLDKLHKLHGKEFAAQYRQDQIDGHNDAVSLFKRYADSGDNAALKSWAGQTLPKLQQHLAEAQKLPQ</sequence>
<accession>A0A1U9KR28</accession>
<proteinExistence type="predicted"/>
<dbReference type="AlphaFoldDB" id="A0A1U9KR28"/>
<evidence type="ECO:0000313" key="2">
    <source>
        <dbReference type="Proteomes" id="UP000188604"/>
    </source>
</evidence>
<reference evidence="1 2" key="1">
    <citation type="submission" date="2016-03" db="EMBL/GenBank/DDBJ databases">
        <title>Acetic acid bacteria sequencing.</title>
        <authorList>
            <person name="Brandt J."/>
            <person name="Jakob F."/>
            <person name="Vogel R.F."/>
        </authorList>
    </citation>
    <scope>NUCLEOTIDE SEQUENCE [LARGE SCALE GENOMIC DNA]</scope>
    <source>
        <strain evidence="1 2">NBRC 101099</strain>
    </source>
</reference>
<gene>
    <name evidence="1" type="ORF">A0U93_10500</name>
</gene>
<dbReference type="Pfam" id="PF13628">
    <property type="entry name" value="DUF4142"/>
    <property type="match status" value="1"/>
</dbReference>
<dbReference type="OrthoDB" id="9101320at2"/>
<dbReference type="PANTHER" id="PTHR38593">
    <property type="entry name" value="BLR2558 PROTEIN"/>
    <property type="match status" value="1"/>
</dbReference>
<protein>
    <submittedName>
        <fullName evidence="1">Uncharacterized protein</fullName>
    </submittedName>
</protein>
<dbReference type="KEGG" id="nch:A0U93_10500"/>
<dbReference type="InterPro" id="IPR012347">
    <property type="entry name" value="Ferritin-like"/>
</dbReference>
<dbReference type="EMBL" id="CP014691">
    <property type="protein sequence ID" value="AQS88304.1"/>
    <property type="molecule type" value="Genomic_DNA"/>
</dbReference>
<name>A0A1U9KR28_9PROT</name>
<dbReference type="STRING" id="320497.A0U93_10500"/>
<keyword evidence="2" id="KW-1185">Reference proteome</keyword>